<feature type="transmembrane region" description="Helical" evidence="1">
    <location>
        <begin position="108"/>
        <end position="126"/>
    </location>
</feature>
<organism evidence="2 3">
    <name type="scientific">Candidatus Mucispirillum faecigallinarum</name>
    <dbReference type="NCBI Taxonomy" id="2838699"/>
    <lineage>
        <taxon>Bacteria</taxon>
        <taxon>Pseudomonadati</taxon>
        <taxon>Deferribacterota</taxon>
        <taxon>Deferribacteres</taxon>
        <taxon>Deferribacterales</taxon>
        <taxon>Mucispirillaceae</taxon>
        <taxon>Mucispirillum</taxon>
    </lineage>
</organism>
<keyword evidence="1" id="KW-1133">Transmembrane helix</keyword>
<gene>
    <name evidence="2" type="ORF">H9804_03450</name>
</gene>
<dbReference type="GO" id="GO:0005886">
    <property type="term" value="C:plasma membrane"/>
    <property type="evidence" value="ECO:0007669"/>
    <property type="project" value="TreeGrafter"/>
</dbReference>
<evidence type="ECO:0000313" key="3">
    <source>
        <dbReference type="Proteomes" id="UP000824176"/>
    </source>
</evidence>
<dbReference type="Proteomes" id="UP000824176">
    <property type="component" value="Unassembled WGS sequence"/>
</dbReference>
<dbReference type="Pfam" id="PF05656">
    <property type="entry name" value="DUF805"/>
    <property type="match status" value="1"/>
</dbReference>
<accession>A0A9D2GS49</accession>
<dbReference type="AlphaFoldDB" id="A0A9D2GS49"/>
<name>A0A9D2GS49_9BACT</name>
<keyword evidence="1" id="KW-0812">Transmembrane</keyword>
<feature type="transmembrane region" description="Helical" evidence="1">
    <location>
        <begin position="79"/>
        <end position="102"/>
    </location>
</feature>
<dbReference type="PANTHER" id="PTHR34980:SF3">
    <property type="entry name" value="BLR8105 PROTEIN"/>
    <property type="match status" value="1"/>
</dbReference>
<evidence type="ECO:0000313" key="2">
    <source>
        <dbReference type="EMBL" id="HIZ88977.1"/>
    </source>
</evidence>
<evidence type="ECO:0000256" key="1">
    <source>
        <dbReference type="SAM" id="Phobius"/>
    </source>
</evidence>
<reference evidence="2" key="1">
    <citation type="journal article" date="2021" name="PeerJ">
        <title>Extensive microbial diversity within the chicken gut microbiome revealed by metagenomics and culture.</title>
        <authorList>
            <person name="Gilroy R."/>
            <person name="Ravi A."/>
            <person name="Getino M."/>
            <person name="Pursley I."/>
            <person name="Horton D.L."/>
            <person name="Alikhan N.F."/>
            <person name="Baker D."/>
            <person name="Gharbi K."/>
            <person name="Hall N."/>
            <person name="Watson M."/>
            <person name="Adriaenssens E.M."/>
            <person name="Foster-Nyarko E."/>
            <person name="Jarju S."/>
            <person name="Secka A."/>
            <person name="Antonio M."/>
            <person name="Oren A."/>
            <person name="Chaudhuri R.R."/>
            <person name="La Ragione R."/>
            <person name="Hildebrand F."/>
            <person name="Pallen M.J."/>
        </authorList>
    </citation>
    <scope>NUCLEOTIDE SEQUENCE</scope>
    <source>
        <strain evidence="2">ChiW4-1371</strain>
    </source>
</reference>
<dbReference type="EMBL" id="DXAQ01000051">
    <property type="protein sequence ID" value="HIZ88977.1"/>
    <property type="molecule type" value="Genomic_DNA"/>
</dbReference>
<reference evidence="2" key="2">
    <citation type="submission" date="2021-04" db="EMBL/GenBank/DDBJ databases">
        <authorList>
            <person name="Gilroy R."/>
        </authorList>
    </citation>
    <scope>NUCLEOTIDE SEQUENCE</scope>
    <source>
        <strain evidence="2">ChiW4-1371</strain>
    </source>
</reference>
<feature type="transmembrane region" description="Helical" evidence="1">
    <location>
        <begin position="46"/>
        <end position="67"/>
    </location>
</feature>
<protein>
    <submittedName>
        <fullName evidence="2">DUF805 domain-containing protein</fullName>
    </submittedName>
</protein>
<dbReference type="InterPro" id="IPR008523">
    <property type="entry name" value="DUF805"/>
</dbReference>
<keyword evidence="1" id="KW-0472">Membrane</keyword>
<sequence length="168" mass="18630">MDFKALLFSAEGRLNRLSFFLSHILIGIVIIVISIILSLIFGTSVIGSILSAVISIVAFVIGIFLIIKRCHDFDKNGYFFIKYALAVIGIAIVLIIFSYLIFGIESKVTFTVPFIFEFIAMLYFYFKPGTDGANKYGNQPASLFDLGLEGFNKEGSNPVISENNTNNM</sequence>
<comment type="caution">
    <text evidence="2">The sequence shown here is derived from an EMBL/GenBank/DDBJ whole genome shotgun (WGS) entry which is preliminary data.</text>
</comment>
<dbReference type="PANTHER" id="PTHR34980">
    <property type="entry name" value="INNER MEMBRANE PROTEIN-RELATED-RELATED"/>
    <property type="match status" value="1"/>
</dbReference>
<proteinExistence type="predicted"/>
<feature type="transmembrane region" description="Helical" evidence="1">
    <location>
        <begin position="20"/>
        <end position="40"/>
    </location>
</feature>